<gene>
    <name evidence="1" type="ORF">Patl1_30650</name>
</gene>
<protein>
    <submittedName>
        <fullName evidence="1">Uncharacterized protein</fullName>
    </submittedName>
</protein>
<name>A0ACC1ACE3_9ROSI</name>
<dbReference type="EMBL" id="CM047907">
    <property type="protein sequence ID" value="KAJ0083925.1"/>
    <property type="molecule type" value="Genomic_DNA"/>
</dbReference>
<proteinExistence type="predicted"/>
<evidence type="ECO:0000313" key="2">
    <source>
        <dbReference type="Proteomes" id="UP001164250"/>
    </source>
</evidence>
<reference evidence="2" key="1">
    <citation type="journal article" date="2023" name="G3 (Bethesda)">
        <title>Genome assembly and association tests identify interacting loci associated with vigor, precocity, and sex in interspecific pistachio rootstocks.</title>
        <authorList>
            <person name="Palmer W."/>
            <person name="Jacygrad E."/>
            <person name="Sagayaradj S."/>
            <person name="Cavanaugh K."/>
            <person name="Han R."/>
            <person name="Bertier L."/>
            <person name="Beede B."/>
            <person name="Kafkas S."/>
            <person name="Golino D."/>
            <person name="Preece J."/>
            <person name="Michelmore R."/>
        </authorList>
    </citation>
    <scope>NUCLEOTIDE SEQUENCE [LARGE SCALE GENOMIC DNA]</scope>
</reference>
<keyword evidence="2" id="KW-1185">Reference proteome</keyword>
<sequence length="192" mass="21252">MEDLKRATKNFGEDNKIGDQSFKGMIDDVEVMIKQMRFEDTRQIAFDIATGLHYLHHCIFPTYAHMIVNTRNIFITSTWRAKLASIETNHAAGSSKGNDISASVKGWIAPEYLLTVSVSEKVDFFAFGVVLLELISGRKDMDGKLFKACIGFLGGGGSEGGCFEQLRSFMDSCFKEDYPLAEALCLAVLAEA</sequence>
<evidence type="ECO:0000313" key="1">
    <source>
        <dbReference type="EMBL" id="KAJ0083925.1"/>
    </source>
</evidence>
<comment type="caution">
    <text evidence="1">The sequence shown here is derived from an EMBL/GenBank/DDBJ whole genome shotgun (WGS) entry which is preliminary data.</text>
</comment>
<organism evidence="1 2">
    <name type="scientific">Pistacia atlantica</name>
    <dbReference type="NCBI Taxonomy" id="434234"/>
    <lineage>
        <taxon>Eukaryota</taxon>
        <taxon>Viridiplantae</taxon>
        <taxon>Streptophyta</taxon>
        <taxon>Embryophyta</taxon>
        <taxon>Tracheophyta</taxon>
        <taxon>Spermatophyta</taxon>
        <taxon>Magnoliopsida</taxon>
        <taxon>eudicotyledons</taxon>
        <taxon>Gunneridae</taxon>
        <taxon>Pentapetalae</taxon>
        <taxon>rosids</taxon>
        <taxon>malvids</taxon>
        <taxon>Sapindales</taxon>
        <taxon>Anacardiaceae</taxon>
        <taxon>Pistacia</taxon>
    </lineage>
</organism>
<accession>A0ACC1ACE3</accession>
<dbReference type="Proteomes" id="UP001164250">
    <property type="component" value="Chromosome 11"/>
</dbReference>